<reference evidence="1" key="1">
    <citation type="submission" date="2014-11" db="EMBL/GenBank/DDBJ databases">
        <authorList>
            <person name="Amaro Gonzalez C."/>
        </authorList>
    </citation>
    <scope>NUCLEOTIDE SEQUENCE</scope>
</reference>
<sequence length="33" mass="3852">MYFTLGMCGVEGTNCKSATKVFRLLLFKKFFRN</sequence>
<name>A0A0E9UW17_ANGAN</name>
<reference evidence="1" key="2">
    <citation type="journal article" date="2015" name="Fish Shellfish Immunol.">
        <title>Early steps in the European eel (Anguilla anguilla)-Vibrio vulnificus interaction in the gills: Role of the RtxA13 toxin.</title>
        <authorList>
            <person name="Callol A."/>
            <person name="Pajuelo D."/>
            <person name="Ebbesson L."/>
            <person name="Teles M."/>
            <person name="MacKenzie S."/>
            <person name="Amaro C."/>
        </authorList>
    </citation>
    <scope>NUCLEOTIDE SEQUENCE</scope>
</reference>
<organism evidence="1">
    <name type="scientific">Anguilla anguilla</name>
    <name type="common">European freshwater eel</name>
    <name type="synonym">Muraena anguilla</name>
    <dbReference type="NCBI Taxonomy" id="7936"/>
    <lineage>
        <taxon>Eukaryota</taxon>
        <taxon>Metazoa</taxon>
        <taxon>Chordata</taxon>
        <taxon>Craniata</taxon>
        <taxon>Vertebrata</taxon>
        <taxon>Euteleostomi</taxon>
        <taxon>Actinopterygii</taxon>
        <taxon>Neopterygii</taxon>
        <taxon>Teleostei</taxon>
        <taxon>Anguilliformes</taxon>
        <taxon>Anguillidae</taxon>
        <taxon>Anguilla</taxon>
    </lineage>
</organism>
<dbReference type="AlphaFoldDB" id="A0A0E9UW17"/>
<proteinExistence type="predicted"/>
<dbReference type="EMBL" id="GBXM01039409">
    <property type="protein sequence ID" value="JAH69168.1"/>
    <property type="molecule type" value="Transcribed_RNA"/>
</dbReference>
<evidence type="ECO:0000313" key="1">
    <source>
        <dbReference type="EMBL" id="JAH69168.1"/>
    </source>
</evidence>
<protein>
    <submittedName>
        <fullName evidence="1">Uncharacterized protein</fullName>
    </submittedName>
</protein>
<accession>A0A0E9UW17</accession>